<keyword evidence="5" id="KW-0812">Transmembrane</keyword>
<dbReference type="PROSITE" id="PS50089">
    <property type="entry name" value="ZF_RING_2"/>
    <property type="match status" value="1"/>
</dbReference>
<dbReference type="Proteomes" id="UP000005237">
    <property type="component" value="Unassembled WGS sequence"/>
</dbReference>
<evidence type="ECO:0000256" key="4">
    <source>
        <dbReference type="PROSITE-ProRule" id="PRU00175"/>
    </source>
</evidence>
<evidence type="ECO:0000256" key="3">
    <source>
        <dbReference type="ARBA" id="ARBA00022833"/>
    </source>
</evidence>
<dbReference type="GO" id="GO:0008270">
    <property type="term" value="F:zinc ion binding"/>
    <property type="evidence" value="ECO:0007669"/>
    <property type="project" value="UniProtKB-KW"/>
</dbReference>
<feature type="transmembrane region" description="Helical" evidence="5">
    <location>
        <begin position="268"/>
        <end position="289"/>
    </location>
</feature>
<keyword evidence="3" id="KW-0862">Zinc</keyword>
<dbReference type="InterPro" id="IPR013083">
    <property type="entry name" value="Znf_RING/FYVE/PHD"/>
</dbReference>
<dbReference type="InterPro" id="IPR017907">
    <property type="entry name" value="Znf_RING_CS"/>
</dbReference>
<evidence type="ECO:0000256" key="1">
    <source>
        <dbReference type="ARBA" id="ARBA00022723"/>
    </source>
</evidence>
<feature type="transmembrane region" description="Helical" evidence="5">
    <location>
        <begin position="234"/>
        <end position="256"/>
    </location>
</feature>
<name>A0A8R1HUM5_CAEJA</name>
<proteinExistence type="predicted"/>
<dbReference type="InterPro" id="IPR027370">
    <property type="entry name" value="Znf-RING_euk"/>
</dbReference>
<dbReference type="InterPro" id="IPR001841">
    <property type="entry name" value="Znf_RING"/>
</dbReference>
<dbReference type="Gene3D" id="3.30.40.10">
    <property type="entry name" value="Zinc/RING finger domain, C3HC4 (zinc finger)"/>
    <property type="match status" value="1"/>
</dbReference>
<dbReference type="CDD" id="cd16553">
    <property type="entry name" value="RING-HC_RNF170"/>
    <property type="match status" value="1"/>
</dbReference>
<evidence type="ECO:0000256" key="2">
    <source>
        <dbReference type="ARBA" id="ARBA00022771"/>
    </source>
</evidence>
<keyword evidence="5" id="KW-1133">Transmembrane helix</keyword>
<dbReference type="EnsemblMetazoa" id="CJA07003.1">
    <property type="protein sequence ID" value="CJA07003.1"/>
    <property type="gene ID" value="WBGene00126207"/>
</dbReference>
<keyword evidence="5" id="KW-0472">Membrane</keyword>
<reference evidence="7" key="2">
    <citation type="submission" date="2022-06" db="UniProtKB">
        <authorList>
            <consortium name="EnsemblMetazoa"/>
        </authorList>
    </citation>
    <scope>IDENTIFICATION</scope>
    <source>
        <strain evidence="7">DF5081</strain>
    </source>
</reference>
<protein>
    <submittedName>
        <fullName evidence="7">RING-type domain-containing protein</fullName>
    </submittedName>
</protein>
<accession>A0A8R1HUM5</accession>
<dbReference type="SMART" id="SM00184">
    <property type="entry name" value="RING"/>
    <property type="match status" value="1"/>
</dbReference>
<dbReference type="PANTHER" id="PTHR22894:SF5">
    <property type="entry name" value="RING-TYPE DOMAIN-CONTAINING PROTEIN"/>
    <property type="match status" value="1"/>
</dbReference>
<keyword evidence="1" id="KW-0479">Metal-binding</keyword>
<sequence>MTEGGIGYEEDYEIATGSNLTELAVDPPVEQYTEPIFARYRENDGFWAMDIDVQVALLITLTVAFALITRTINALLRNRQGRQRNVDESAQGLSPEQAEIRRQNAQRRIDEALEQTEHDCPICLAPAQFPVLTDCGHIFCCSCIIGYWQHSKAIVSPCDCAICRSTFHMLLPVRWPTRDGVNVSDETIDGIHENNMRIDDYNRRFSNDRPILDYIRDIPILIPFLIRNFFRNDLFTVVSQIRIAVVFVGLFAYLLIPVDVVPESLYGIMGFFDDCIIGILVVGALIRWLRSYMADRGLARN</sequence>
<dbReference type="AlphaFoldDB" id="A0A8R1HUM5"/>
<dbReference type="PROSITE" id="PS00518">
    <property type="entry name" value="ZF_RING_1"/>
    <property type="match status" value="1"/>
</dbReference>
<dbReference type="SUPFAM" id="SSF57850">
    <property type="entry name" value="RING/U-box"/>
    <property type="match status" value="1"/>
</dbReference>
<evidence type="ECO:0000256" key="5">
    <source>
        <dbReference type="SAM" id="Phobius"/>
    </source>
</evidence>
<reference evidence="8" key="1">
    <citation type="submission" date="2010-08" db="EMBL/GenBank/DDBJ databases">
        <authorList>
            <consortium name="Caenorhabditis japonica Sequencing Consortium"/>
            <person name="Wilson R.K."/>
        </authorList>
    </citation>
    <scope>NUCLEOTIDE SEQUENCE [LARGE SCALE GENOMIC DNA]</scope>
    <source>
        <strain evidence="8">DF5081</strain>
    </source>
</reference>
<organism evidence="7 8">
    <name type="scientific">Caenorhabditis japonica</name>
    <dbReference type="NCBI Taxonomy" id="281687"/>
    <lineage>
        <taxon>Eukaryota</taxon>
        <taxon>Metazoa</taxon>
        <taxon>Ecdysozoa</taxon>
        <taxon>Nematoda</taxon>
        <taxon>Chromadorea</taxon>
        <taxon>Rhabditida</taxon>
        <taxon>Rhabditina</taxon>
        <taxon>Rhabditomorpha</taxon>
        <taxon>Rhabditoidea</taxon>
        <taxon>Rhabditidae</taxon>
        <taxon>Peloderinae</taxon>
        <taxon>Caenorhabditis</taxon>
    </lineage>
</organism>
<dbReference type="PANTHER" id="PTHR22894">
    <property type="entry name" value="RING-TYPE DOMAIN-CONTAINING PROTEIN"/>
    <property type="match status" value="1"/>
</dbReference>
<evidence type="ECO:0000313" key="8">
    <source>
        <dbReference type="Proteomes" id="UP000005237"/>
    </source>
</evidence>
<dbReference type="InterPro" id="IPR038896">
    <property type="entry name" value="RNF170"/>
</dbReference>
<keyword evidence="8" id="KW-1185">Reference proteome</keyword>
<dbReference type="GO" id="GO:0061630">
    <property type="term" value="F:ubiquitin protein ligase activity"/>
    <property type="evidence" value="ECO:0007669"/>
    <property type="project" value="InterPro"/>
</dbReference>
<feature type="domain" description="RING-type" evidence="6">
    <location>
        <begin position="120"/>
        <end position="164"/>
    </location>
</feature>
<dbReference type="Pfam" id="PF13445">
    <property type="entry name" value="zf-RING_UBOX"/>
    <property type="match status" value="1"/>
</dbReference>
<evidence type="ECO:0000259" key="6">
    <source>
        <dbReference type="PROSITE" id="PS50089"/>
    </source>
</evidence>
<keyword evidence="2 4" id="KW-0863">Zinc-finger</keyword>
<feature type="transmembrane region" description="Helical" evidence="5">
    <location>
        <begin position="55"/>
        <end position="76"/>
    </location>
</feature>
<evidence type="ECO:0000313" key="7">
    <source>
        <dbReference type="EnsemblMetazoa" id="CJA07003.1"/>
    </source>
</evidence>